<keyword evidence="2" id="KW-0812">Transmembrane</keyword>
<reference evidence="3" key="1">
    <citation type="submission" date="2013-10" db="EMBL/GenBank/DDBJ databases">
        <title>Genomic analysis of the causative agents of coccidiosis in chickens.</title>
        <authorList>
            <person name="Reid A.J."/>
            <person name="Blake D."/>
            <person name="Billington K."/>
            <person name="Browne H."/>
            <person name="Dunn M."/>
            <person name="Hung S."/>
            <person name="Kawahara F."/>
            <person name="Miranda-Saavedra D."/>
            <person name="Mourier T."/>
            <person name="Nagra H."/>
            <person name="Otto T.D."/>
            <person name="Rawlings N."/>
            <person name="Sanchez A."/>
            <person name="Sanders M."/>
            <person name="Subramaniam C."/>
            <person name="Tay Y."/>
            <person name="Dear P."/>
            <person name="Doerig C."/>
            <person name="Gruber A."/>
            <person name="Parkinson J."/>
            <person name="Shirley M."/>
            <person name="Wan K.L."/>
            <person name="Berriman M."/>
            <person name="Tomley F."/>
            <person name="Pain A."/>
        </authorList>
    </citation>
    <scope>NUCLEOTIDE SEQUENCE [LARGE SCALE GENOMIC DNA]</scope>
    <source>
        <strain evidence="3">Houghton</strain>
    </source>
</reference>
<accession>U6G5G3</accession>
<keyword evidence="2" id="KW-1133">Transmembrane helix</keyword>
<dbReference type="Proteomes" id="UP000018201">
    <property type="component" value="Unassembled WGS sequence"/>
</dbReference>
<feature type="coiled-coil region" evidence="1">
    <location>
        <begin position="361"/>
        <end position="388"/>
    </location>
</feature>
<reference evidence="3" key="2">
    <citation type="submission" date="2013-10" db="EMBL/GenBank/DDBJ databases">
        <authorList>
            <person name="Aslett M."/>
        </authorList>
    </citation>
    <scope>NUCLEOTIDE SEQUENCE [LARGE SCALE GENOMIC DNA]</scope>
    <source>
        <strain evidence="3">Houghton</strain>
    </source>
</reference>
<dbReference type="VEuPathDB" id="ToxoDB:EPH_0000830"/>
<organism evidence="3 4">
    <name type="scientific">Eimeria praecox</name>
    <dbReference type="NCBI Taxonomy" id="51316"/>
    <lineage>
        <taxon>Eukaryota</taxon>
        <taxon>Sar</taxon>
        <taxon>Alveolata</taxon>
        <taxon>Apicomplexa</taxon>
        <taxon>Conoidasida</taxon>
        <taxon>Coccidia</taxon>
        <taxon>Eucoccidiorida</taxon>
        <taxon>Eimeriorina</taxon>
        <taxon>Eimeriidae</taxon>
        <taxon>Eimeria</taxon>
    </lineage>
</organism>
<evidence type="ECO:0000313" key="4">
    <source>
        <dbReference type="Proteomes" id="UP000018201"/>
    </source>
</evidence>
<dbReference type="OrthoDB" id="347425at2759"/>
<name>U6G5G3_9EIME</name>
<keyword evidence="2" id="KW-0472">Membrane</keyword>
<dbReference type="AlphaFoldDB" id="U6G5G3"/>
<keyword evidence="1" id="KW-0175">Coiled coil</keyword>
<feature type="transmembrane region" description="Helical" evidence="2">
    <location>
        <begin position="58"/>
        <end position="78"/>
    </location>
</feature>
<gene>
    <name evidence="3" type="ORF">EPH_0000830</name>
</gene>
<keyword evidence="4" id="KW-1185">Reference proteome</keyword>
<evidence type="ECO:0000313" key="3">
    <source>
        <dbReference type="EMBL" id="CDI73879.1"/>
    </source>
</evidence>
<dbReference type="EMBL" id="HG689089">
    <property type="protein sequence ID" value="CDI73879.1"/>
    <property type="molecule type" value="Genomic_DNA"/>
</dbReference>
<proteinExistence type="predicted"/>
<evidence type="ECO:0000256" key="1">
    <source>
        <dbReference type="SAM" id="Coils"/>
    </source>
</evidence>
<evidence type="ECO:0000256" key="2">
    <source>
        <dbReference type="SAM" id="Phobius"/>
    </source>
</evidence>
<sequence>MVVHWGYSGSWLGKLLDAPTGAGEATQPGQEGADNADKVVGEDGISFQLKYRGKNVGLTKPLIIAIALIVVSGARYIMSKGSRPRAQSSQGLPLPVDDVSMQQYLNEFDEAAEDMKVAWRSSDVAVRKAFQLHFSPSLEDGKAPSAAPLATIIGHVDKTRKWEVPPHSSVEQRRDFAEHLHLLRNICRAVTLRLKELNWLALVSERADVPVPVPGLDEPYMYPDIDELEDDAESRSTAAEFLVSAGMFGSGSRQSVHAALADGMTHLLSIEKNHQSYNWVVRYFFERFLEPFGGANNLHTARPTVKYQIPYSGRAFRTGALSHAAEHIHRETDSHTSYTHIRKINLLLDNWTNTGVMEAMKQQEKENAHNFQKKLECKREQMKVLLRQGITRDDLEMSVLFLL</sequence>
<protein>
    <submittedName>
        <fullName evidence="3">Uncharacterized protein</fullName>
    </submittedName>
</protein>